<dbReference type="EC" id="1.17.1.8" evidence="10 13"/>
<comment type="pathway">
    <text evidence="9 13">Amino-acid biosynthesis; L-lysine biosynthesis via DAP pathway; (S)-tetrahydrodipicolinate from L-aspartate: step 4/4.</text>
</comment>
<keyword evidence="6 13" id="KW-0560">Oxidoreductase</keyword>
<comment type="function">
    <text evidence="13">Catalyzes the conversion of 4-hydroxy-tetrahydrodipicolinate (HTPA) to tetrahydrodipicolinate.</text>
</comment>
<dbReference type="CDD" id="cd02274">
    <property type="entry name" value="DHDPR_N"/>
    <property type="match status" value="1"/>
</dbReference>
<organism evidence="16 17">
    <name type="scientific">Halovenus salina</name>
    <dbReference type="NCBI Taxonomy" id="1510225"/>
    <lineage>
        <taxon>Archaea</taxon>
        <taxon>Methanobacteriati</taxon>
        <taxon>Methanobacteriota</taxon>
        <taxon>Stenosarchaea group</taxon>
        <taxon>Halobacteria</taxon>
        <taxon>Halobacteriales</taxon>
        <taxon>Haloarculaceae</taxon>
        <taxon>Halovenus</taxon>
    </lineage>
</organism>
<dbReference type="InterPro" id="IPR022664">
    <property type="entry name" value="DapB_N_CS"/>
</dbReference>
<dbReference type="GO" id="GO:0009089">
    <property type="term" value="P:lysine biosynthetic process via diaminopimelate"/>
    <property type="evidence" value="ECO:0007669"/>
    <property type="project" value="UniProtKB-UniRule"/>
</dbReference>
<dbReference type="GO" id="GO:0008839">
    <property type="term" value="F:4-hydroxy-tetrahydrodipicolinate reductase"/>
    <property type="evidence" value="ECO:0007669"/>
    <property type="project" value="UniProtKB-UniRule"/>
</dbReference>
<feature type="active site" description="Proton donor" evidence="13">
    <location>
        <position position="148"/>
    </location>
</feature>
<evidence type="ECO:0000256" key="6">
    <source>
        <dbReference type="ARBA" id="ARBA00023002"/>
    </source>
</evidence>
<evidence type="ECO:0000256" key="2">
    <source>
        <dbReference type="ARBA" id="ARBA00022490"/>
    </source>
</evidence>
<dbReference type="Proteomes" id="UP001596445">
    <property type="component" value="Unassembled WGS sequence"/>
</dbReference>
<feature type="binding site" evidence="13">
    <location>
        <begin position="112"/>
        <end position="115"/>
    </location>
    <ligand>
        <name>NAD(+)</name>
        <dbReference type="ChEBI" id="CHEBI:57540"/>
    </ligand>
</feature>
<keyword evidence="4 13" id="KW-0521">NADP</keyword>
<dbReference type="GO" id="GO:0005737">
    <property type="term" value="C:cytoplasm"/>
    <property type="evidence" value="ECO:0007669"/>
    <property type="project" value="UniProtKB-SubCell"/>
</dbReference>
<comment type="subunit">
    <text evidence="13">Homotetramer.</text>
</comment>
<evidence type="ECO:0000259" key="15">
    <source>
        <dbReference type="Pfam" id="PF05173"/>
    </source>
</evidence>
<gene>
    <name evidence="13 16" type="primary">dapB</name>
    <name evidence="16" type="ORF">ACFQQG_15505</name>
</gene>
<feature type="binding site" evidence="13">
    <location>
        <begin position="154"/>
        <end position="155"/>
    </location>
    <ligand>
        <name>(S)-2,3,4,5-tetrahydrodipicolinate</name>
        <dbReference type="ChEBI" id="CHEBI:16845"/>
    </ligand>
</feature>
<keyword evidence="7 13" id="KW-0520">NAD</keyword>
<comment type="caution">
    <text evidence="13">Lacks conserved residue(s) required for the propagation of feature annotation.</text>
</comment>
<evidence type="ECO:0000256" key="5">
    <source>
        <dbReference type="ARBA" id="ARBA00022915"/>
    </source>
</evidence>
<evidence type="ECO:0000256" key="3">
    <source>
        <dbReference type="ARBA" id="ARBA00022605"/>
    </source>
</evidence>
<feature type="binding site" evidence="13">
    <location>
        <begin position="9"/>
        <end position="14"/>
    </location>
    <ligand>
        <name>NAD(+)</name>
        <dbReference type="ChEBI" id="CHEBI:57540"/>
    </ligand>
</feature>
<keyword evidence="3 13" id="KW-0028">Amino-acid biosynthesis</keyword>
<comment type="caution">
    <text evidence="13">Was originally thought to be a dihydrodipicolinate reductase (DHDPR), catalyzing the conversion of dihydrodipicolinate to tetrahydrodipicolinate. However, it was shown in E.coli that the substrate of the enzymatic reaction is not dihydrodipicolinate (DHDP) but in fact (2S,4S)-4-hydroxy-2,3,4,5-tetrahydrodipicolinic acid (HTPA), the product released by the DapA-catalyzed reaction.</text>
</comment>
<feature type="binding site" evidence="13">
    <location>
        <position position="39"/>
    </location>
    <ligand>
        <name>NAD(+)</name>
        <dbReference type="ChEBI" id="CHEBI:57540"/>
    </ligand>
</feature>
<dbReference type="Pfam" id="PF05173">
    <property type="entry name" value="DapB_C"/>
    <property type="match status" value="1"/>
</dbReference>
<dbReference type="GO" id="GO:0019877">
    <property type="term" value="P:diaminopimelate biosynthetic process"/>
    <property type="evidence" value="ECO:0007669"/>
    <property type="project" value="UniProtKB-UniRule"/>
</dbReference>
<evidence type="ECO:0000256" key="10">
    <source>
        <dbReference type="ARBA" id="ARBA00038983"/>
    </source>
</evidence>
<dbReference type="InterPro" id="IPR036291">
    <property type="entry name" value="NAD(P)-bd_dom_sf"/>
</dbReference>
<feature type="domain" description="Dihydrodipicolinate reductase N-terminal" evidence="14">
    <location>
        <begin position="4"/>
        <end position="115"/>
    </location>
</feature>
<evidence type="ECO:0000256" key="13">
    <source>
        <dbReference type="HAMAP-Rule" id="MF_00102"/>
    </source>
</evidence>
<comment type="catalytic activity">
    <reaction evidence="12 13">
        <text>(S)-2,3,4,5-tetrahydrodipicolinate + NAD(+) + H2O = (2S,4S)-4-hydroxy-2,3,4,5-tetrahydrodipicolinate + NADH + H(+)</text>
        <dbReference type="Rhea" id="RHEA:35323"/>
        <dbReference type="ChEBI" id="CHEBI:15377"/>
        <dbReference type="ChEBI" id="CHEBI:15378"/>
        <dbReference type="ChEBI" id="CHEBI:16845"/>
        <dbReference type="ChEBI" id="CHEBI:57540"/>
        <dbReference type="ChEBI" id="CHEBI:57945"/>
        <dbReference type="ChEBI" id="CHEBI:67139"/>
        <dbReference type="EC" id="1.17.1.8"/>
    </reaction>
</comment>
<dbReference type="RefSeq" id="WP_368409468.1">
    <property type="nucleotide sequence ID" value="NZ_CP112972.1"/>
</dbReference>
<proteinExistence type="inferred from homology"/>
<comment type="similarity">
    <text evidence="1 13">Belongs to the DapB family.</text>
</comment>
<sequence length="257" mass="27074">MVTRLAVNGANGRMGTAVREAAAERDDCSVVLAVTPGGDGDGSVVTPEERRDALDARDVDVVVDFSVAGAVSSLAEDCVATGTPLVTGTTGLDAADRDSLGSASGEVPVLHARNFSRGIVALRHALDATLDVVAEYDIEISETHHREKRDAPSGTATALLETVAEHREADPVHGRDGTHLREETEVGVHSRRAGHIHGEHEILLADNDEALTLGHRAEDRGVFAAGALDAAAWLADRDTGRYTVDDAFGQPTHDIQQ</sequence>
<keyword evidence="8 13" id="KW-0457">Lysine biosynthesis</keyword>
<dbReference type="PIRSF" id="PIRSF000161">
    <property type="entry name" value="DHPR"/>
    <property type="match status" value="1"/>
</dbReference>
<accession>A0ABD5W1E7</accession>
<dbReference type="AlphaFoldDB" id="A0ABD5W1E7"/>
<evidence type="ECO:0000259" key="14">
    <source>
        <dbReference type="Pfam" id="PF01113"/>
    </source>
</evidence>
<dbReference type="PANTHER" id="PTHR20836">
    <property type="entry name" value="DIHYDRODIPICOLINATE REDUCTASE"/>
    <property type="match status" value="1"/>
</dbReference>
<dbReference type="Pfam" id="PF01113">
    <property type="entry name" value="DapB_N"/>
    <property type="match status" value="1"/>
</dbReference>
<dbReference type="InterPro" id="IPR022663">
    <property type="entry name" value="DapB_C"/>
</dbReference>
<keyword evidence="17" id="KW-1185">Reference proteome</keyword>
<evidence type="ECO:0000313" key="16">
    <source>
        <dbReference type="EMBL" id="MFC7059316.1"/>
    </source>
</evidence>
<comment type="caution">
    <text evidence="16">The sequence shown here is derived from an EMBL/GenBank/DDBJ whole genome shotgun (WGS) entry which is preliminary data.</text>
</comment>
<keyword evidence="2 13" id="KW-0963">Cytoplasm</keyword>
<evidence type="ECO:0000256" key="4">
    <source>
        <dbReference type="ARBA" id="ARBA00022857"/>
    </source>
</evidence>
<evidence type="ECO:0000256" key="9">
    <source>
        <dbReference type="ARBA" id="ARBA00037922"/>
    </source>
</evidence>
<evidence type="ECO:0000256" key="1">
    <source>
        <dbReference type="ARBA" id="ARBA00006642"/>
    </source>
</evidence>
<dbReference type="NCBIfam" id="TIGR00036">
    <property type="entry name" value="dapB"/>
    <property type="match status" value="1"/>
</dbReference>
<evidence type="ECO:0000256" key="8">
    <source>
        <dbReference type="ARBA" id="ARBA00023154"/>
    </source>
</evidence>
<feature type="domain" description="Dihydrodipicolinate reductase C-terminal" evidence="15">
    <location>
        <begin position="118"/>
        <end position="246"/>
    </location>
</feature>
<dbReference type="Gene3D" id="3.40.50.720">
    <property type="entry name" value="NAD(P)-binding Rossmann-like Domain"/>
    <property type="match status" value="1"/>
</dbReference>
<dbReference type="GO" id="GO:0050661">
    <property type="term" value="F:NADP binding"/>
    <property type="evidence" value="ECO:0007669"/>
    <property type="project" value="UniProtKB-UniRule"/>
</dbReference>
<dbReference type="HAMAP" id="MF_00102">
    <property type="entry name" value="DapB"/>
    <property type="match status" value="1"/>
</dbReference>
<dbReference type="GO" id="GO:0051287">
    <property type="term" value="F:NAD binding"/>
    <property type="evidence" value="ECO:0007669"/>
    <property type="project" value="UniProtKB-UniRule"/>
</dbReference>
<keyword evidence="5 13" id="KW-0220">Diaminopimelate biosynthesis</keyword>
<dbReference type="SUPFAM" id="SSF51735">
    <property type="entry name" value="NAD(P)-binding Rossmann-fold domains"/>
    <property type="match status" value="1"/>
</dbReference>
<dbReference type="InterPro" id="IPR000846">
    <property type="entry name" value="DapB_N"/>
</dbReference>
<dbReference type="SUPFAM" id="SSF55347">
    <property type="entry name" value="Glyceraldehyde-3-phosphate dehydrogenase-like, C-terminal domain"/>
    <property type="match status" value="1"/>
</dbReference>
<evidence type="ECO:0000313" key="17">
    <source>
        <dbReference type="Proteomes" id="UP001596445"/>
    </source>
</evidence>
<dbReference type="PROSITE" id="PS01298">
    <property type="entry name" value="DAPB"/>
    <property type="match status" value="1"/>
</dbReference>
<protein>
    <recommendedName>
        <fullName evidence="10 13">4-hydroxy-tetrahydrodipicolinate reductase</fullName>
        <shortName evidence="13">HTPA reductase</shortName>
        <ecNumber evidence="10 13">1.17.1.8</ecNumber>
    </recommendedName>
</protein>
<feature type="binding site" evidence="13">
    <location>
        <position position="145"/>
    </location>
    <ligand>
        <name>(S)-2,3,4,5-tetrahydrodipicolinate</name>
        <dbReference type="ChEBI" id="CHEBI:16845"/>
    </ligand>
</feature>
<name>A0ABD5W1E7_9EURY</name>
<dbReference type="GeneID" id="76631464"/>
<evidence type="ECO:0000256" key="11">
    <source>
        <dbReference type="ARBA" id="ARBA00049080"/>
    </source>
</evidence>
<dbReference type="GO" id="GO:0016726">
    <property type="term" value="F:oxidoreductase activity, acting on CH or CH2 groups, NAD or NADP as acceptor"/>
    <property type="evidence" value="ECO:0007669"/>
    <property type="project" value="UniProtKB-UniRule"/>
</dbReference>
<dbReference type="EMBL" id="JBHSZI010000001">
    <property type="protein sequence ID" value="MFC7059316.1"/>
    <property type="molecule type" value="Genomic_DNA"/>
</dbReference>
<dbReference type="Gene3D" id="3.30.360.10">
    <property type="entry name" value="Dihydrodipicolinate Reductase, domain 2"/>
    <property type="match status" value="1"/>
</dbReference>
<dbReference type="InterPro" id="IPR023940">
    <property type="entry name" value="DHDPR_bac"/>
</dbReference>
<comment type="subcellular location">
    <subcellularLocation>
        <location evidence="13">Cytoplasm</location>
    </subcellularLocation>
</comment>
<reference evidence="16 17" key="1">
    <citation type="journal article" date="2019" name="Int. J. Syst. Evol. Microbiol.">
        <title>The Global Catalogue of Microorganisms (GCM) 10K type strain sequencing project: providing services to taxonomists for standard genome sequencing and annotation.</title>
        <authorList>
            <consortium name="The Broad Institute Genomics Platform"/>
            <consortium name="The Broad Institute Genome Sequencing Center for Infectious Disease"/>
            <person name="Wu L."/>
            <person name="Ma J."/>
        </authorList>
    </citation>
    <scope>NUCLEOTIDE SEQUENCE [LARGE SCALE GENOMIC DNA]</scope>
    <source>
        <strain evidence="16 17">JCM 30072</strain>
    </source>
</reference>
<dbReference type="PANTHER" id="PTHR20836:SF0">
    <property type="entry name" value="4-HYDROXY-TETRAHYDRODIPICOLINATE REDUCTASE 1, CHLOROPLASTIC-RELATED"/>
    <property type="match status" value="1"/>
</dbReference>
<evidence type="ECO:0000256" key="12">
    <source>
        <dbReference type="ARBA" id="ARBA00049396"/>
    </source>
</evidence>
<evidence type="ECO:0000256" key="7">
    <source>
        <dbReference type="ARBA" id="ARBA00023027"/>
    </source>
</evidence>
<feature type="active site" description="Proton donor/acceptor" evidence="13">
    <location>
        <position position="144"/>
    </location>
</feature>
<feature type="binding site" evidence="13">
    <location>
        <begin position="88"/>
        <end position="90"/>
    </location>
    <ligand>
        <name>NAD(+)</name>
        <dbReference type="ChEBI" id="CHEBI:57540"/>
    </ligand>
</feature>
<comment type="catalytic activity">
    <reaction evidence="11 13">
        <text>(S)-2,3,4,5-tetrahydrodipicolinate + NADP(+) + H2O = (2S,4S)-4-hydroxy-2,3,4,5-tetrahydrodipicolinate + NADPH + H(+)</text>
        <dbReference type="Rhea" id="RHEA:35331"/>
        <dbReference type="ChEBI" id="CHEBI:15377"/>
        <dbReference type="ChEBI" id="CHEBI:15378"/>
        <dbReference type="ChEBI" id="CHEBI:16845"/>
        <dbReference type="ChEBI" id="CHEBI:57783"/>
        <dbReference type="ChEBI" id="CHEBI:58349"/>
        <dbReference type="ChEBI" id="CHEBI:67139"/>
        <dbReference type="EC" id="1.17.1.8"/>
    </reaction>
</comment>